<dbReference type="PANTHER" id="PTHR47186:SF30">
    <property type="entry name" value="EF-HAND DOMAIN-CONTAINING PROTEIN"/>
    <property type="match status" value="1"/>
</dbReference>
<feature type="domain" description="R13L1/DRL21-like LRR repeat region" evidence="1">
    <location>
        <begin position="75"/>
        <end position="204"/>
    </location>
</feature>
<evidence type="ECO:0000259" key="1">
    <source>
        <dbReference type="Pfam" id="PF25019"/>
    </source>
</evidence>
<dbReference type="Proteomes" id="UP001457282">
    <property type="component" value="Unassembled WGS sequence"/>
</dbReference>
<protein>
    <recommendedName>
        <fullName evidence="1">R13L1/DRL21-like LRR repeat region domain-containing protein</fullName>
    </recommendedName>
</protein>
<accession>A0AAW1WHP7</accession>
<comment type="caution">
    <text evidence="2">The sequence shown here is derived from an EMBL/GenBank/DDBJ whole genome shotgun (WGS) entry which is preliminary data.</text>
</comment>
<dbReference type="AlphaFoldDB" id="A0AAW1WHP7"/>
<organism evidence="2 3">
    <name type="scientific">Rubus argutus</name>
    <name type="common">Southern blackberry</name>
    <dbReference type="NCBI Taxonomy" id="59490"/>
    <lineage>
        <taxon>Eukaryota</taxon>
        <taxon>Viridiplantae</taxon>
        <taxon>Streptophyta</taxon>
        <taxon>Embryophyta</taxon>
        <taxon>Tracheophyta</taxon>
        <taxon>Spermatophyta</taxon>
        <taxon>Magnoliopsida</taxon>
        <taxon>eudicotyledons</taxon>
        <taxon>Gunneridae</taxon>
        <taxon>Pentapetalae</taxon>
        <taxon>rosids</taxon>
        <taxon>fabids</taxon>
        <taxon>Rosales</taxon>
        <taxon>Rosaceae</taxon>
        <taxon>Rosoideae</taxon>
        <taxon>Rosoideae incertae sedis</taxon>
        <taxon>Rubus</taxon>
    </lineage>
</organism>
<evidence type="ECO:0000313" key="3">
    <source>
        <dbReference type="Proteomes" id="UP001457282"/>
    </source>
</evidence>
<dbReference type="EMBL" id="JBEDUW010000006">
    <property type="protein sequence ID" value="KAK9923426.1"/>
    <property type="molecule type" value="Genomic_DNA"/>
</dbReference>
<sequence>MCNLCNLETLHLEGCNSLEKLPKAMGKLINLKHLYLNGCDDLRRLPKGVGRLRGLRILDRFVCGGGDDKEILELGDLGSFEHLQGTTLSIAGLGNVKDAREQAQIAQLEKMKHLLKLKLEFNSDGGQERQQRISDEEVLNALRPHPDLKSLIVAGYEGSTLVFGNWIMSLQHLTHLTLWVFKYCESLPPLGKLPYLEVLQIHDMPRVKKVGVELLGIEETQTSPATATPIAIAFPKLKQLMFDWMHNWEQWEGVGDDCQVTIMPCLSSLVIVGADKLKQLPDFLLHNRPQLQFKLEAEHLARRGKAVSSIG</sequence>
<evidence type="ECO:0000313" key="2">
    <source>
        <dbReference type="EMBL" id="KAK9923426.1"/>
    </source>
</evidence>
<reference evidence="2 3" key="1">
    <citation type="journal article" date="2023" name="G3 (Bethesda)">
        <title>A chromosome-length genome assembly and annotation of blackberry (Rubus argutus, cv. 'Hillquist').</title>
        <authorList>
            <person name="Bruna T."/>
            <person name="Aryal R."/>
            <person name="Dudchenko O."/>
            <person name="Sargent D.J."/>
            <person name="Mead D."/>
            <person name="Buti M."/>
            <person name="Cavallini A."/>
            <person name="Hytonen T."/>
            <person name="Andres J."/>
            <person name="Pham M."/>
            <person name="Weisz D."/>
            <person name="Mascagni F."/>
            <person name="Usai G."/>
            <person name="Natali L."/>
            <person name="Bassil N."/>
            <person name="Fernandez G.E."/>
            <person name="Lomsadze A."/>
            <person name="Armour M."/>
            <person name="Olukolu B."/>
            <person name="Poorten T."/>
            <person name="Britton C."/>
            <person name="Davik J."/>
            <person name="Ashrafi H."/>
            <person name="Aiden E.L."/>
            <person name="Borodovsky M."/>
            <person name="Worthington M."/>
        </authorList>
    </citation>
    <scope>NUCLEOTIDE SEQUENCE [LARGE SCALE GENOMIC DNA]</scope>
    <source>
        <strain evidence="2">PI 553951</strain>
    </source>
</reference>
<keyword evidence="3" id="KW-1185">Reference proteome</keyword>
<dbReference type="Pfam" id="PF25019">
    <property type="entry name" value="LRR_R13L1-DRL21"/>
    <property type="match status" value="1"/>
</dbReference>
<dbReference type="SUPFAM" id="SSF52058">
    <property type="entry name" value="L domain-like"/>
    <property type="match status" value="1"/>
</dbReference>
<proteinExistence type="predicted"/>
<name>A0AAW1WHP7_RUBAR</name>
<dbReference type="InterPro" id="IPR056789">
    <property type="entry name" value="LRR_R13L1-DRL21"/>
</dbReference>
<dbReference type="Gene3D" id="3.80.10.10">
    <property type="entry name" value="Ribonuclease Inhibitor"/>
    <property type="match status" value="2"/>
</dbReference>
<dbReference type="PANTHER" id="PTHR47186">
    <property type="entry name" value="LEUCINE-RICH REPEAT-CONTAINING PROTEIN 57"/>
    <property type="match status" value="1"/>
</dbReference>
<dbReference type="InterPro" id="IPR032675">
    <property type="entry name" value="LRR_dom_sf"/>
</dbReference>
<gene>
    <name evidence="2" type="ORF">M0R45_031845</name>
</gene>